<name>A0A5R9R1V7_9GAMM</name>
<dbReference type="OrthoDB" id="6357069at2"/>
<accession>A0A5R9R1V7</accession>
<reference evidence="1 2" key="1">
    <citation type="journal article" date="2017" name="Eur. J. Clin. Microbiol. Infect. Dis.">
        <title>Uncommonly isolated clinical Pseudomonas: identification and phylogenetic assignation.</title>
        <authorList>
            <person name="Mulet M."/>
            <person name="Gomila M."/>
            <person name="Ramirez A."/>
            <person name="Cardew S."/>
            <person name="Moore E.R."/>
            <person name="Lalucat J."/>
            <person name="Garcia-Valdes E."/>
        </authorList>
    </citation>
    <scope>NUCLEOTIDE SEQUENCE [LARGE SCALE GENOMIC DNA]</scope>
    <source>
        <strain evidence="1 2">SD129</strain>
    </source>
</reference>
<organism evidence="1 2">
    <name type="scientific">Stutzerimonas nosocomialis</name>
    <dbReference type="NCBI Taxonomy" id="1056496"/>
    <lineage>
        <taxon>Bacteria</taxon>
        <taxon>Pseudomonadati</taxon>
        <taxon>Pseudomonadota</taxon>
        <taxon>Gammaproteobacteria</taxon>
        <taxon>Pseudomonadales</taxon>
        <taxon>Pseudomonadaceae</taxon>
        <taxon>Stutzerimonas</taxon>
    </lineage>
</organism>
<dbReference type="AlphaFoldDB" id="A0A5R9R1V7"/>
<dbReference type="EMBL" id="QLAG01000005">
    <property type="protein sequence ID" value="TLX64585.1"/>
    <property type="molecule type" value="Genomic_DNA"/>
</dbReference>
<evidence type="ECO:0000313" key="2">
    <source>
        <dbReference type="Proteomes" id="UP000306753"/>
    </source>
</evidence>
<gene>
    <name evidence="1" type="ORF">DN820_05500</name>
</gene>
<proteinExistence type="predicted"/>
<comment type="caution">
    <text evidence="1">The sequence shown here is derived from an EMBL/GenBank/DDBJ whole genome shotgun (WGS) entry which is preliminary data.</text>
</comment>
<evidence type="ECO:0000313" key="1">
    <source>
        <dbReference type="EMBL" id="TLX64585.1"/>
    </source>
</evidence>
<sequence>MPLFCVCVPTVSAQNQGSLGSDEPARYLAQIKGLYLTENERDALLAHSNDLLNTYALRAAYQVGQPDPHDLNYQLSVGGPGELRIREEIRHQNGTVAVNNRTLSVYGVDPYLHYQCPAQGLVCVVGSPADGSPMLTLLRDPKGAEELAKALSFLIRNLQKG</sequence>
<keyword evidence="2" id="KW-1185">Reference proteome</keyword>
<dbReference type="Proteomes" id="UP000306753">
    <property type="component" value="Unassembled WGS sequence"/>
</dbReference>
<protein>
    <submittedName>
        <fullName evidence="1">Uncharacterized protein</fullName>
    </submittedName>
</protein>